<dbReference type="PANTHER" id="PTHR30024:SF47">
    <property type="entry name" value="TAURINE-BINDING PERIPLASMIC PROTEIN"/>
    <property type="match status" value="1"/>
</dbReference>
<evidence type="ECO:0000256" key="2">
    <source>
        <dbReference type="ARBA" id="ARBA00010742"/>
    </source>
</evidence>
<comment type="similarity">
    <text evidence="2">Belongs to the bacterial solute-binding protein SsuA/TauA family.</text>
</comment>
<sequence length="271" mass="28863">MATAAQEKGLFKKKGIDSELIIFRSGADCFQAVVADAADLSLNSPTSNAQAYKRGVKTLVVGIGSDAPLGWHLVVKAKSPVDDPRKLAGKRVGMNSAGSLSDLLGRWAAARTATAMQFVALGGGGVAPNLLSGNIDATVLYPPVTYDLIASGEIRSLLDFSKEMPKAAIDTWTTSEKILSARSTAIRSTVDALFEAVVLLQGDRDYAIELIMRNGAVSKQTAALEYENTILKLPRENKLDPALVDQYIDFARPTEPDLPHADVLVAKPAKP</sequence>
<comment type="caution">
    <text evidence="5">The sequence shown here is derived from an EMBL/GenBank/DDBJ whole genome shotgun (WGS) entry which is preliminary data.</text>
</comment>
<comment type="subcellular location">
    <subcellularLocation>
        <location evidence="1">Periplasm</location>
    </subcellularLocation>
</comment>
<evidence type="ECO:0000313" key="5">
    <source>
        <dbReference type="EMBL" id="MET3869942.1"/>
    </source>
</evidence>
<keyword evidence="6" id="KW-1185">Reference proteome</keyword>
<dbReference type="Proteomes" id="UP001549119">
    <property type="component" value="Unassembled WGS sequence"/>
</dbReference>
<reference evidence="5 6" key="1">
    <citation type="submission" date="2024-06" db="EMBL/GenBank/DDBJ databases">
        <title>Genomics of switchgrass bacterial isolates.</title>
        <authorList>
            <person name="Shade A."/>
        </authorList>
    </citation>
    <scope>NUCLEOTIDE SEQUENCE [LARGE SCALE GENOMIC DNA]</scope>
    <source>
        <strain evidence="5 6">PvP084</strain>
    </source>
</reference>
<dbReference type="RefSeq" id="WP_209651068.1">
    <property type="nucleotide sequence ID" value="NZ_JBEPNV010000005.1"/>
</dbReference>
<accession>A0ABV2NTU8</accession>
<evidence type="ECO:0000259" key="4">
    <source>
        <dbReference type="Pfam" id="PF09084"/>
    </source>
</evidence>
<organism evidence="5 6">
    <name type="scientific">Methylobacterium radiotolerans</name>
    <dbReference type="NCBI Taxonomy" id="31998"/>
    <lineage>
        <taxon>Bacteria</taxon>
        <taxon>Pseudomonadati</taxon>
        <taxon>Pseudomonadota</taxon>
        <taxon>Alphaproteobacteria</taxon>
        <taxon>Hyphomicrobiales</taxon>
        <taxon>Methylobacteriaceae</taxon>
        <taxon>Methylobacterium</taxon>
    </lineage>
</organism>
<keyword evidence="3" id="KW-0732">Signal</keyword>
<dbReference type="PANTHER" id="PTHR30024">
    <property type="entry name" value="ALIPHATIC SULFONATES-BINDING PROTEIN-RELATED"/>
    <property type="match status" value="1"/>
</dbReference>
<dbReference type="Gene3D" id="3.40.190.10">
    <property type="entry name" value="Periplasmic binding protein-like II"/>
    <property type="match status" value="2"/>
</dbReference>
<dbReference type="EMBL" id="JBEPNW010000008">
    <property type="protein sequence ID" value="MET3869942.1"/>
    <property type="molecule type" value="Genomic_DNA"/>
</dbReference>
<dbReference type="Pfam" id="PF09084">
    <property type="entry name" value="NMT1"/>
    <property type="match status" value="1"/>
</dbReference>
<evidence type="ECO:0000313" key="6">
    <source>
        <dbReference type="Proteomes" id="UP001549119"/>
    </source>
</evidence>
<evidence type="ECO:0000256" key="3">
    <source>
        <dbReference type="ARBA" id="ARBA00022729"/>
    </source>
</evidence>
<dbReference type="SUPFAM" id="SSF53850">
    <property type="entry name" value="Periplasmic binding protein-like II"/>
    <property type="match status" value="1"/>
</dbReference>
<evidence type="ECO:0000256" key="1">
    <source>
        <dbReference type="ARBA" id="ARBA00004418"/>
    </source>
</evidence>
<gene>
    <name evidence="5" type="ORF">ABIC20_007327</name>
</gene>
<name>A0ABV2NTU8_9HYPH</name>
<proteinExistence type="inferred from homology"/>
<feature type="domain" description="SsuA/THI5-like" evidence="4">
    <location>
        <begin position="4"/>
        <end position="194"/>
    </location>
</feature>
<protein>
    <submittedName>
        <fullName evidence="5">NitT/TauT family transport system substrate-binding protein</fullName>
    </submittedName>
</protein>
<dbReference type="InterPro" id="IPR015168">
    <property type="entry name" value="SsuA/THI5"/>
</dbReference>